<evidence type="ECO:0000313" key="10">
    <source>
        <dbReference type="Proteomes" id="UP000005707"/>
    </source>
</evidence>
<reference evidence="9 10" key="2">
    <citation type="journal article" date="2013" name="PLoS ONE">
        <title>INDIGO - INtegrated Data Warehouse of MIcrobial GenOmes with Examples from the Red Sea Extremophiles.</title>
        <authorList>
            <person name="Alam I."/>
            <person name="Antunes A."/>
            <person name="Kamau A.A."/>
            <person name="Ba Alawi W."/>
            <person name="Kalkatawi M."/>
            <person name="Stingl U."/>
            <person name="Bajic V.B."/>
        </authorList>
    </citation>
    <scope>NUCLEOTIDE SEQUENCE [LARGE SCALE GENOMIC DNA]</scope>
    <source>
        <strain evidence="9 10">SSD-17B</strain>
    </source>
</reference>
<dbReference type="Pfam" id="PF21175">
    <property type="entry name" value="RecR_C"/>
    <property type="match status" value="1"/>
</dbReference>
<dbReference type="FunCoup" id="F7PSJ0">
    <property type="interactions" value="247"/>
</dbReference>
<dbReference type="Pfam" id="PF13662">
    <property type="entry name" value="Toprim_4"/>
    <property type="match status" value="1"/>
</dbReference>
<dbReference type="NCBIfam" id="TIGR00615">
    <property type="entry name" value="recR"/>
    <property type="match status" value="1"/>
</dbReference>
<dbReference type="GO" id="GO:0003677">
    <property type="term" value="F:DNA binding"/>
    <property type="evidence" value="ECO:0007669"/>
    <property type="project" value="UniProtKB-UniRule"/>
</dbReference>
<dbReference type="PROSITE" id="PS50880">
    <property type="entry name" value="TOPRIM"/>
    <property type="match status" value="1"/>
</dbReference>
<dbReference type="Gene3D" id="3.30.60.80">
    <property type="match status" value="1"/>
</dbReference>
<dbReference type="PANTHER" id="PTHR30446">
    <property type="entry name" value="RECOMBINATION PROTEIN RECR"/>
    <property type="match status" value="1"/>
</dbReference>
<dbReference type="AlphaFoldDB" id="F7PSJ0"/>
<dbReference type="CDD" id="cd01025">
    <property type="entry name" value="TOPRIM_recR"/>
    <property type="match status" value="1"/>
</dbReference>
<dbReference type="Pfam" id="PF21176">
    <property type="entry name" value="RecR_HhH"/>
    <property type="match status" value="1"/>
</dbReference>
<dbReference type="OrthoDB" id="9802672at2"/>
<dbReference type="Proteomes" id="UP000005707">
    <property type="component" value="Unassembled WGS sequence"/>
</dbReference>
<dbReference type="RefSeq" id="WP_008824799.1">
    <property type="nucleotide sequence ID" value="NZ_AFNU02000004.1"/>
</dbReference>
<dbReference type="STRING" id="1033810.HLPCO_001610"/>
<keyword evidence="2 7" id="KW-0227">DNA damage</keyword>
<dbReference type="Gene3D" id="1.10.8.420">
    <property type="entry name" value="RecR Domain 1"/>
    <property type="match status" value="1"/>
</dbReference>
<evidence type="ECO:0000259" key="8">
    <source>
        <dbReference type="PROSITE" id="PS50880"/>
    </source>
</evidence>
<keyword evidence="4 7" id="KW-0862">Zinc</keyword>
<evidence type="ECO:0000256" key="3">
    <source>
        <dbReference type="ARBA" id="ARBA00022771"/>
    </source>
</evidence>
<comment type="similarity">
    <text evidence="7">Belongs to the RecR family.</text>
</comment>
<keyword evidence="1 7" id="KW-0479">Metal-binding</keyword>
<dbReference type="InterPro" id="IPR000093">
    <property type="entry name" value="DNA_Rcmb_RecR"/>
</dbReference>
<keyword evidence="6 7" id="KW-0234">DNA repair</keyword>
<proteinExistence type="inferred from homology"/>
<dbReference type="EMBL" id="AFNU02000004">
    <property type="protein sequence ID" value="ERJ12619.1"/>
    <property type="molecule type" value="Genomic_DNA"/>
</dbReference>
<dbReference type="HAMAP" id="MF_00017">
    <property type="entry name" value="RecR"/>
    <property type="match status" value="1"/>
</dbReference>
<dbReference type="Pfam" id="PF02132">
    <property type="entry name" value="RecR_ZnF"/>
    <property type="match status" value="1"/>
</dbReference>
<dbReference type="Gene3D" id="3.40.1360.10">
    <property type="match status" value="1"/>
</dbReference>
<evidence type="ECO:0000256" key="4">
    <source>
        <dbReference type="ARBA" id="ARBA00022833"/>
    </source>
</evidence>
<dbReference type="InterPro" id="IPR015967">
    <property type="entry name" value="Rcmb_RecR_Znf"/>
</dbReference>
<dbReference type="GO" id="GO:0008270">
    <property type="term" value="F:zinc ion binding"/>
    <property type="evidence" value="ECO:0007669"/>
    <property type="project" value="UniProtKB-KW"/>
</dbReference>
<dbReference type="PROSITE" id="PS01300">
    <property type="entry name" value="RECR"/>
    <property type="match status" value="1"/>
</dbReference>
<accession>F7PSJ0</accession>
<dbReference type="Gene3D" id="6.10.250.240">
    <property type="match status" value="1"/>
</dbReference>
<evidence type="ECO:0000313" key="9">
    <source>
        <dbReference type="EMBL" id="ERJ12619.1"/>
    </source>
</evidence>
<feature type="zinc finger region" description="C4-type" evidence="7">
    <location>
        <begin position="58"/>
        <end position="73"/>
    </location>
</feature>
<dbReference type="InterPro" id="IPR006171">
    <property type="entry name" value="TOPRIM_dom"/>
</dbReference>
<evidence type="ECO:0000256" key="1">
    <source>
        <dbReference type="ARBA" id="ARBA00022723"/>
    </source>
</evidence>
<evidence type="ECO:0000256" key="2">
    <source>
        <dbReference type="ARBA" id="ARBA00022763"/>
    </source>
</evidence>
<sequence length="200" mass="21972">MQYPNSISKLIESFSKLPGIGPKTAERLSFYVANKMNEDDVLGFAKGLVNVKRELTTCPVCGHITDQTPCYICTDGGRDRSILTVVEDAKDVIALEKMKEYKGLYHVLNGVISPINGIGPNDINIKALIERLKDEEIKEVIIATNPTVEGESTSMYIAKLLKDTDIKMSRIARGLPVGAGLEYADEVTLLKALEGRSEIK</sequence>
<organism evidence="9 10">
    <name type="scientific">Haloplasma contractile SSD-17B</name>
    <dbReference type="NCBI Taxonomy" id="1033810"/>
    <lineage>
        <taxon>Bacteria</taxon>
        <taxon>Bacillati</taxon>
        <taxon>Mycoplasmatota</taxon>
        <taxon>Mollicutes</taxon>
        <taxon>Haloplasmatales</taxon>
        <taxon>Haloplasmataceae</taxon>
        <taxon>Haloplasma</taxon>
    </lineage>
</organism>
<comment type="function">
    <text evidence="7">May play a role in DNA repair. It seems to be involved in an RecBC-independent recombinational process of DNA repair. It may act with RecF and RecO.</text>
</comment>
<keyword evidence="3 7" id="KW-0863">Zinc-finger</keyword>
<dbReference type="InterPro" id="IPR023627">
    <property type="entry name" value="Rcmb_RecR"/>
</dbReference>
<keyword evidence="10" id="KW-1185">Reference proteome</keyword>
<evidence type="ECO:0000256" key="7">
    <source>
        <dbReference type="HAMAP-Rule" id="MF_00017"/>
    </source>
</evidence>
<protein>
    <recommendedName>
        <fullName evidence="7">Recombination protein RecR</fullName>
    </recommendedName>
</protein>
<dbReference type="GO" id="GO:0006281">
    <property type="term" value="P:DNA repair"/>
    <property type="evidence" value="ECO:0007669"/>
    <property type="project" value="UniProtKB-UniRule"/>
</dbReference>
<dbReference type="SUPFAM" id="SSF111304">
    <property type="entry name" value="Recombination protein RecR"/>
    <property type="match status" value="1"/>
</dbReference>
<gene>
    <name evidence="7 9" type="primary">recR</name>
    <name evidence="9" type="ORF">HLPCO_001610</name>
</gene>
<keyword evidence="5 7" id="KW-0233">DNA recombination</keyword>
<dbReference type="SMART" id="SM00493">
    <property type="entry name" value="TOPRIM"/>
    <property type="match status" value="1"/>
</dbReference>
<reference evidence="9 10" key="1">
    <citation type="journal article" date="2011" name="J. Bacteriol.">
        <title>Genome sequence of Haloplasma contractile, an unusual contractile bacterium from a deep-sea anoxic brine lake.</title>
        <authorList>
            <person name="Antunes A."/>
            <person name="Alam I."/>
            <person name="El Dorry H."/>
            <person name="Siam R."/>
            <person name="Robertson A."/>
            <person name="Bajic V.B."/>
            <person name="Stingl U."/>
        </authorList>
    </citation>
    <scope>NUCLEOTIDE SEQUENCE [LARGE SCALE GENOMIC DNA]</scope>
    <source>
        <strain evidence="9 10">SSD-17B</strain>
    </source>
</reference>
<feature type="domain" description="Toprim" evidence="8">
    <location>
        <begin position="81"/>
        <end position="176"/>
    </location>
</feature>
<dbReference type="eggNOG" id="COG0353">
    <property type="taxonomic scope" value="Bacteria"/>
</dbReference>
<dbReference type="PANTHER" id="PTHR30446:SF0">
    <property type="entry name" value="RECOMBINATION PROTEIN RECR"/>
    <property type="match status" value="1"/>
</dbReference>
<comment type="caution">
    <text evidence="9">The sequence shown here is derived from an EMBL/GenBank/DDBJ whole genome shotgun (WGS) entry which is preliminary data.</text>
</comment>
<dbReference type="InterPro" id="IPR034137">
    <property type="entry name" value="TOPRIM_RecR"/>
</dbReference>
<dbReference type="GO" id="GO:0006310">
    <property type="term" value="P:DNA recombination"/>
    <property type="evidence" value="ECO:0007669"/>
    <property type="project" value="UniProtKB-UniRule"/>
</dbReference>
<name>F7PSJ0_9MOLU</name>
<dbReference type="InParanoid" id="F7PSJ0"/>
<evidence type="ECO:0000256" key="5">
    <source>
        <dbReference type="ARBA" id="ARBA00023172"/>
    </source>
</evidence>
<evidence type="ECO:0000256" key="6">
    <source>
        <dbReference type="ARBA" id="ARBA00023204"/>
    </source>
</evidence>